<accession>A0A401H250</accession>
<evidence type="ECO:0000313" key="2">
    <source>
        <dbReference type="EMBL" id="GBE88517.1"/>
    </source>
</evidence>
<gene>
    <name evidence="2" type="ORF">SCP_1303330</name>
</gene>
<evidence type="ECO:0000313" key="3">
    <source>
        <dbReference type="Proteomes" id="UP000287166"/>
    </source>
</evidence>
<protein>
    <recommendedName>
        <fullName evidence="4">Secreted protein</fullName>
    </recommendedName>
</protein>
<dbReference type="EMBL" id="BFAD01000013">
    <property type="protein sequence ID" value="GBE88517.1"/>
    <property type="molecule type" value="Genomic_DNA"/>
</dbReference>
<reference evidence="2 3" key="1">
    <citation type="journal article" date="2018" name="Sci. Rep.">
        <title>Genome sequence of the cauliflower mushroom Sparassis crispa (Hanabiratake) and its association with beneficial usage.</title>
        <authorList>
            <person name="Kiyama R."/>
            <person name="Furutani Y."/>
            <person name="Kawaguchi K."/>
            <person name="Nakanishi T."/>
        </authorList>
    </citation>
    <scope>NUCLEOTIDE SEQUENCE [LARGE SCALE GENOMIC DNA]</scope>
</reference>
<dbReference type="Proteomes" id="UP000287166">
    <property type="component" value="Unassembled WGS sequence"/>
</dbReference>
<evidence type="ECO:0000256" key="1">
    <source>
        <dbReference type="SAM" id="SignalP"/>
    </source>
</evidence>
<dbReference type="InParanoid" id="A0A401H250"/>
<dbReference type="GeneID" id="38785434"/>
<keyword evidence="3" id="KW-1185">Reference proteome</keyword>
<proteinExistence type="predicted"/>
<dbReference type="AlphaFoldDB" id="A0A401H250"/>
<keyword evidence="1" id="KW-0732">Signal</keyword>
<evidence type="ECO:0008006" key="4">
    <source>
        <dbReference type="Google" id="ProtNLM"/>
    </source>
</evidence>
<feature type="signal peptide" evidence="1">
    <location>
        <begin position="1"/>
        <end position="26"/>
    </location>
</feature>
<comment type="caution">
    <text evidence="2">The sequence shown here is derived from an EMBL/GenBank/DDBJ whole genome shotgun (WGS) entry which is preliminary data.</text>
</comment>
<dbReference type="RefSeq" id="XP_027619430.1">
    <property type="nucleotide sequence ID" value="XM_027763629.1"/>
</dbReference>
<organism evidence="2 3">
    <name type="scientific">Sparassis crispa</name>
    <dbReference type="NCBI Taxonomy" id="139825"/>
    <lineage>
        <taxon>Eukaryota</taxon>
        <taxon>Fungi</taxon>
        <taxon>Dikarya</taxon>
        <taxon>Basidiomycota</taxon>
        <taxon>Agaricomycotina</taxon>
        <taxon>Agaricomycetes</taxon>
        <taxon>Polyporales</taxon>
        <taxon>Sparassidaceae</taxon>
        <taxon>Sparassis</taxon>
    </lineage>
</organism>
<sequence>MHVFGRWWSQAPFILIIRFHLQGLLAVEEVGGDNGQNINCGGVILIPSLERFQPIRATSARGGPDAFRYFSSYVPAQNFFLNMSLTVLAGSERLIYRAVRRGLVGGCGVPPSF</sequence>
<feature type="chain" id="PRO_5019523964" description="Secreted protein" evidence="1">
    <location>
        <begin position="27"/>
        <end position="113"/>
    </location>
</feature>
<name>A0A401H250_9APHY</name>